<protein>
    <recommendedName>
        <fullName evidence="2">Nudix hydrolase domain-containing protein</fullName>
    </recommendedName>
</protein>
<evidence type="ECO:0000313" key="4">
    <source>
        <dbReference type="Proteomes" id="UP000230324"/>
    </source>
</evidence>
<dbReference type="PROSITE" id="PS51462">
    <property type="entry name" value="NUDIX"/>
    <property type="match status" value="1"/>
</dbReference>
<dbReference type="EMBL" id="PEUV01000004">
    <property type="protein sequence ID" value="PIV12868.1"/>
    <property type="molecule type" value="Genomic_DNA"/>
</dbReference>
<dbReference type="InterPro" id="IPR015797">
    <property type="entry name" value="NUDIX_hydrolase-like_dom_sf"/>
</dbReference>
<dbReference type="InterPro" id="IPR000086">
    <property type="entry name" value="NUDIX_hydrolase_dom"/>
</dbReference>
<dbReference type="SUPFAM" id="SSF55811">
    <property type="entry name" value="Nudix"/>
    <property type="match status" value="1"/>
</dbReference>
<dbReference type="GO" id="GO:0016787">
    <property type="term" value="F:hydrolase activity"/>
    <property type="evidence" value="ECO:0007669"/>
    <property type="project" value="UniProtKB-KW"/>
</dbReference>
<dbReference type="CDD" id="cd02883">
    <property type="entry name" value="NUDIX_Hydrolase"/>
    <property type="match status" value="1"/>
</dbReference>
<dbReference type="PANTHER" id="PTHR43736:SF1">
    <property type="entry name" value="DIHYDRONEOPTERIN TRIPHOSPHATE DIPHOSPHATASE"/>
    <property type="match status" value="1"/>
</dbReference>
<reference evidence="4" key="1">
    <citation type="submission" date="2017-09" db="EMBL/GenBank/DDBJ databases">
        <title>Depth-based differentiation of microbial function through sediment-hosted aquifers and enrichment of novel symbionts in the deep terrestrial subsurface.</title>
        <authorList>
            <person name="Probst A.J."/>
            <person name="Ladd B."/>
            <person name="Jarett J.K."/>
            <person name="Geller-Mcgrath D.E."/>
            <person name="Sieber C.M.K."/>
            <person name="Emerson J.B."/>
            <person name="Anantharaman K."/>
            <person name="Thomas B.C."/>
            <person name="Malmstrom R."/>
            <person name="Stieglmeier M."/>
            <person name="Klingl A."/>
            <person name="Woyke T."/>
            <person name="Ryan C.M."/>
            <person name="Banfield J.F."/>
        </authorList>
    </citation>
    <scope>NUCLEOTIDE SEQUENCE [LARGE SCALE GENOMIC DNA]</scope>
</reference>
<dbReference type="InterPro" id="IPR020476">
    <property type="entry name" value="Nudix_hydrolase"/>
</dbReference>
<dbReference type="PRINTS" id="PR00502">
    <property type="entry name" value="NUDIXFAMILY"/>
</dbReference>
<name>A0A2M7BYZ6_9BACT</name>
<evidence type="ECO:0000259" key="2">
    <source>
        <dbReference type="PROSITE" id="PS51462"/>
    </source>
</evidence>
<gene>
    <name evidence="3" type="ORF">COS47_00190</name>
</gene>
<dbReference type="Pfam" id="PF00293">
    <property type="entry name" value="NUDIX"/>
    <property type="match status" value="1"/>
</dbReference>
<dbReference type="PANTHER" id="PTHR43736">
    <property type="entry name" value="ADP-RIBOSE PYROPHOSPHATASE"/>
    <property type="match status" value="1"/>
</dbReference>
<feature type="domain" description="Nudix hydrolase" evidence="2">
    <location>
        <begin position="5"/>
        <end position="132"/>
    </location>
</feature>
<accession>A0A2M7BYZ6</accession>
<organism evidence="3 4">
    <name type="scientific">Candidatus Nealsonbacteria bacterium CG03_land_8_20_14_0_80_36_12</name>
    <dbReference type="NCBI Taxonomy" id="1974701"/>
    <lineage>
        <taxon>Bacteria</taxon>
        <taxon>Candidatus Nealsoniibacteriota</taxon>
    </lineage>
</organism>
<keyword evidence="1" id="KW-0378">Hydrolase</keyword>
<dbReference type="AlphaFoldDB" id="A0A2M7BYZ6"/>
<comment type="caution">
    <text evidence="3">The sequence shown here is derived from an EMBL/GenBank/DDBJ whole genome shotgun (WGS) entry which is preliminary data.</text>
</comment>
<proteinExistence type="predicted"/>
<dbReference type="Proteomes" id="UP000230324">
    <property type="component" value="Unassembled WGS sequence"/>
</dbReference>
<sequence length="135" mass="15711">MNNPKVALITAGIIFNKERTKILLIKRSDEMWDDAWSIPGGYVEHGETVEEALKRELKEELSLETIDTKFLAYEELIHPKKPHIQFVSLNFIVIAKEKISPNEEIKDARWFDLSEIAKVNHKIPKEGIEFINRKI</sequence>
<evidence type="ECO:0000313" key="3">
    <source>
        <dbReference type="EMBL" id="PIV12868.1"/>
    </source>
</evidence>
<dbReference type="Gene3D" id="3.90.79.10">
    <property type="entry name" value="Nucleoside Triphosphate Pyrophosphohydrolase"/>
    <property type="match status" value="1"/>
</dbReference>
<evidence type="ECO:0000256" key="1">
    <source>
        <dbReference type="ARBA" id="ARBA00022801"/>
    </source>
</evidence>